<dbReference type="CDD" id="cd17535">
    <property type="entry name" value="REC_NarL-like"/>
    <property type="match status" value="1"/>
</dbReference>
<keyword evidence="4" id="KW-0804">Transcription</keyword>
<evidence type="ECO:0000313" key="9">
    <source>
        <dbReference type="Proteomes" id="UP000494261"/>
    </source>
</evidence>
<dbReference type="CDD" id="cd06170">
    <property type="entry name" value="LuxR_C_like"/>
    <property type="match status" value="1"/>
</dbReference>
<dbReference type="PANTHER" id="PTHR43214">
    <property type="entry name" value="TWO-COMPONENT RESPONSE REGULATOR"/>
    <property type="match status" value="1"/>
</dbReference>
<dbReference type="PANTHER" id="PTHR43214:SF41">
    <property type="entry name" value="NITRATE_NITRITE RESPONSE REGULATOR PROTEIN NARP"/>
    <property type="match status" value="1"/>
</dbReference>
<dbReference type="InterPro" id="IPR011006">
    <property type="entry name" value="CheY-like_superfamily"/>
</dbReference>
<dbReference type="EMBL" id="CABVQC010000063">
    <property type="protein sequence ID" value="VWC35387.1"/>
    <property type="molecule type" value="Genomic_DNA"/>
</dbReference>
<dbReference type="GO" id="GO:0006355">
    <property type="term" value="P:regulation of DNA-templated transcription"/>
    <property type="evidence" value="ECO:0007669"/>
    <property type="project" value="InterPro"/>
</dbReference>
<dbReference type="GO" id="GO:0003677">
    <property type="term" value="F:DNA binding"/>
    <property type="evidence" value="ECO:0007669"/>
    <property type="project" value="UniProtKB-KW"/>
</dbReference>
<dbReference type="Pfam" id="PF00072">
    <property type="entry name" value="Response_reg"/>
    <property type="match status" value="1"/>
</dbReference>
<keyword evidence="1 5" id="KW-0597">Phosphoprotein</keyword>
<evidence type="ECO:0000256" key="5">
    <source>
        <dbReference type="PROSITE-ProRule" id="PRU00169"/>
    </source>
</evidence>
<dbReference type="Proteomes" id="UP000494261">
    <property type="component" value="Unassembled WGS sequence"/>
</dbReference>
<dbReference type="PROSITE" id="PS50043">
    <property type="entry name" value="HTH_LUXR_2"/>
    <property type="match status" value="1"/>
</dbReference>
<keyword evidence="3" id="KW-0238">DNA-binding</keyword>
<evidence type="ECO:0000313" key="8">
    <source>
        <dbReference type="EMBL" id="VWC35387.1"/>
    </source>
</evidence>
<evidence type="ECO:0000256" key="4">
    <source>
        <dbReference type="ARBA" id="ARBA00023163"/>
    </source>
</evidence>
<evidence type="ECO:0000259" key="6">
    <source>
        <dbReference type="PROSITE" id="PS50043"/>
    </source>
</evidence>
<evidence type="ECO:0000256" key="2">
    <source>
        <dbReference type="ARBA" id="ARBA00023015"/>
    </source>
</evidence>
<dbReference type="SUPFAM" id="SSF52172">
    <property type="entry name" value="CheY-like"/>
    <property type="match status" value="1"/>
</dbReference>
<feature type="domain" description="Response regulatory" evidence="7">
    <location>
        <begin position="3"/>
        <end position="117"/>
    </location>
</feature>
<evidence type="ECO:0000259" key="7">
    <source>
        <dbReference type="PROSITE" id="PS50110"/>
    </source>
</evidence>
<accession>A0A6P2RJN5</accession>
<gene>
    <name evidence="8" type="ORF">BLA13014_06518</name>
</gene>
<reference evidence="8 9" key="1">
    <citation type="submission" date="2019-09" db="EMBL/GenBank/DDBJ databases">
        <authorList>
            <person name="Depoorter E."/>
        </authorList>
    </citation>
    <scope>NUCLEOTIDE SEQUENCE [LARGE SCALE GENOMIC DNA]</scope>
    <source>
        <strain evidence="8">LMG 13014</strain>
    </source>
</reference>
<dbReference type="AlphaFoldDB" id="A0A6P2RJN5"/>
<dbReference type="Gene3D" id="3.40.50.2300">
    <property type="match status" value="1"/>
</dbReference>
<protein>
    <submittedName>
        <fullName evidence="8">LuxR family transcriptional regulator</fullName>
    </submittedName>
</protein>
<dbReference type="InterPro" id="IPR001789">
    <property type="entry name" value="Sig_transdc_resp-reg_receiver"/>
</dbReference>
<dbReference type="InterPro" id="IPR000792">
    <property type="entry name" value="Tscrpt_reg_LuxR_C"/>
</dbReference>
<dbReference type="SMART" id="SM00421">
    <property type="entry name" value="HTH_LUXR"/>
    <property type="match status" value="1"/>
</dbReference>
<dbReference type="SMART" id="SM00448">
    <property type="entry name" value="REC"/>
    <property type="match status" value="1"/>
</dbReference>
<dbReference type="RefSeq" id="WP_175025568.1">
    <property type="nucleotide sequence ID" value="NZ_CABVQC010000063.1"/>
</dbReference>
<feature type="domain" description="HTH luxR-type" evidence="6">
    <location>
        <begin position="140"/>
        <end position="205"/>
    </location>
</feature>
<dbReference type="InterPro" id="IPR058245">
    <property type="entry name" value="NreC/VraR/RcsB-like_REC"/>
</dbReference>
<dbReference type="GO" id="GO:0000160">
    <property type="term" value="P:phosphorelay signal transduction system"/>
    <property type="evidence" value="ECO:0007669"/>
    <property type="project" value="InterPro"/>
</dbReference>
<evidence type="ECO:0000256" key="3">
    <source>
        <dbReference type="ARBA" id="ARBA00023125"/>
    </source>
</evidence>
<name>A0A6P2RJN5_9BURK</name>
<keyword evidence="2" id="KW-0805">Transcription regulation</keyword>
<feature type="modified residue" description="4-aspartylphosphate" evidence="5">
    <location>
        <position position="53"/>
    </location>
</feature>
<proteinExistence type="predicted"/>
<dbReference type="PRINTS" id="PR00038">
    <property type="entry name" value="HTHLUXR"/>
</dbReference>
<dbReference type="InterPro" id="IPR039420">
    <property type="entry name" value="WalR-like"/>
</dbReference>
<evidence type="ECO:0000256" key="1">
    <source>
        <dbReference type="ARBA" id="ARBA00022553"/>
    </source>
</evidence>
<organism evidence="8 9">
    <name type="scientific">Burkholderia aenigmatica</name>
    <dbReference type="NCBI Taxonomy" id="2015348"/>
    <lineage>
        <taxon>Bacteria</taxon>
        <taxon>Pseudomonadati</taxon>
        <taxon>Pseudomonadota</taxon>
        <taxon>Betaproteobacteria</taxon>
        <taxon>Burkholderiales</taxon>
        <taxon>Burkholderiaceae</taxon>
        <taxon>Burkholderia</taxon>
        <taxon>Burkholderia cepacia complex</taxon>
    </lineage>
</organism>
<dbReference type="PROSITE" id="PS50110">
    <property type="entry name" value="RESPONSE_REGULATORY"/>
    <property type="match status" value="1"/>
</dbReference>
<sequence length="207" mass="22515">MSRIIIVDDHPVVRLGVRLMLEKEGYSVVAECDSGTACIQAVREHAPDLLILDLAIPKIDGFAVISHLKATGQNVKILVLTSSNAYNAMRCLQAGAAGFVCKDDNLAEMVGAARAVLSGYTYFPESTLLQLQESGVSASEEHVLAGLTDREVSVLRMLARGMRNQEIAKDLMLSHKTVSTYRVRLMSKLNVPNFVALVEFAKRNGIA</sequence>
<dbReference type="PROSITE" id="PS00622">
    <property type="entry name" value="HTH_LUXR_1"/>
    <property type="match status" value="1"/>
</dbReference>
<dbReference type="Pfam" id="PF00196">
    <property type="entry name" value="GerE"/>
    <property type="match status" value="1"/>
</dbReference>